<feature type="signal peptide" evidence="1">
    <location>
        <begin position="1"/>
        <end position="22"/>
    </location>
</feature>
<accession>A0A7V8J3B9</accession>
<reference evidence="2 3" key="1">
    <citation type="submission" date="2019-12" db="EMBL/GenBank/DDBJ databases">
        <authorList>
            <person name="Woiski C."/>
        </authorList>
    </citation>
    <scope>NUCLEOTIDE SEQUENCE [LARGE SCALE GENOMIC DNA]</scope>
    <source>
        <strain evidence="2 3">BOE100</strain>
    </source>
</reference>
<feature type="chain" id="PRO_5031104129" evidence="1">
    <location>
        <begin position="23"/>
        <end position="149"/>
    </location>
</feature>
<dbReference type="RefSeq" id="WP_156859312.1">
    <property type="nucleotide sequence ID" value="NZ_WOWR01000025.1"/>
</dbReference>
<proteinExistence type="predicted"/>
<sequence>MRIRQVAAFLGISLVMQGTAFAGSPVENISTSKPRKQISAVVGDDTSQSATGYLFVNGVGYKGAHMVYCNPTVGFVAPGRVLSGRKAALIINDDGQCVEGEQNYGAALTAQQYLDVVMDGHLAEVVSVGPVLAQGYHLGIIYYREIARE</sequence>
<comment type="caution">
    <text evidence="2">The sequence shown here is derived from an EMBL/GenBank/DDBJ whole genome shotgun (WGS) entry which is preliminary data.</text>
</comment>
<evidence type="ECO:0000313" key="2">
    <source>
        <dbReference type="EMBL" id="KAF0253459.1"/>
    </source>
</evidence>
<name>A0A7V8J3B9_PSEPU</name>
<organism evidence="2 3">
    <name type="scientific">Pseudomonas putida</name>
    <name type="common">Arthrobacter siderocapsulatus</name>
    <dbReference type="NCBI Taxonomy" id="303"/>
    <lineage>
        <taxon>Bacteria</taxon>
        <taxon>Pseudomonadati</taxon>
        <taxon>Pseudomonadota</taxon>
        <taxon>Gammaproteobacteria</taxon>
        <taxon>Pseudomonadales</taxon>
        <taxon>Pseudomonadaceae</taxon>
        <taxon>Pseudomonas</taxon>
    </lineage>
</organism>
<keyword evidence="1" id="KW-0732">Signal</keyword>
<evidence type="ECO:0000313" key="3">
    <source>
        <dbReference type="Proteomes" id="UP000442695"/>
    </source>
</evidence>
<dbReference type="EMBL" id="WOWR01000025">
    <property type="protein sequence ID" value="KAF0253459.1"/>
    <property type="molecule type" value="Genomic_DNA"/>
</dbReference>
<evidence type="ECO:0000256" key="1">
    <source>
        <dbReference type="SAM" id="SignalP"/>
    </source>
</evidence>
<protein>
    <submittedName>
        <fullName evidence="2">Uncharacterized protein</fullName>
    </submittedName>
</protein>
<gene>
    <name evidence="2" type="ORF">GN299_18240</name>
</gene>
<dbReference type="AlphaFoldDB" id="A0A7V8J3B9"/>
<dbReference type="Proteomes" id="UP000442695">
    <property type="component" value="Unassembled WGS sequence"/>
</dbReference>